<evidence type="ECO:0000313" key="1">
    <source>
        <dbReference type="EMBL" id="KAH7674410.1"/>
    </source>
</evidence>
<name>A0ACB7VK92_DIOAL</name>
<comment type="caution">
    <text evidence="1">The sequence shown here is derived from an EMBL/GenBank/DDBJ whole genome shotgun (WGS) entry which is preliminary data.</text>
</comment>
<keyword evidence="1" id="KW-0723">Serine/threonine-protein kinase</keyword>
<dbReference type="Proteomes" id="UP000827976">
    <property type="component" value="Chromosome 8"/>
</dbReference>
<keyword evidence="2" id="KW-1185">Reference proteome</keyword>
<protein>
    <submittedName>
        <fullName evidence="1">Non-specific serine/threonine protein kinase protein</fullName>
        <ecNumber evidence="1">2.7.11.1</ecNumber>
    </submittedName>
</protein>
<keyword evidence="1" id="KW-0418">Kinase</keyword>
<sequence length="784" mass="83294">MTMLLLLYTTIFILLFFHKSLALNSDGTLLLSLKYSILSDPLSVLADWNYDDITPCAWNGVMCMGFPVQDGNTTTESRVISLVLPNLQLLGSIPSDLGLIEHLRHVDLSQNLLNGTLPASLFNASELRVVSLSNNEISGEIPGGENVSMPSLQMLNLSDNALTGKLPGNLSVFPNLTVLSLANNYLSGAIPERGFDRLAVLDLSSNLINGTLPAGFAGGDGVRYLNLSYNRLTGEIPKGFGSGLVENATVDLSFNNLTGQIPVAGVLASQKAAAFAGNPGLCGEPLKELCPIPSSLTKPPPNGSTTGTSTSPPAFAAIPKTPQGGTAAAAAGGGGGGGGDGGLRPEVIAAITAGDLVGIGLLLVVFLYVYHSKKQKQSQQGSMSKNLTNEIPASRETRGFPWCWRSKGGEESEETSEETTSSDETEAEDQDKAVTGKSSSSSIATAATLVMVDGEMELELENLLKASAYILGATGASIVYKAVLADGTALAVRRIGERSSVDKLKDFEAQVRSIAKHRHANLLRLRGFYWGADEKLLIHDYAPNGSLANITFTKKLGSSPYNLSFDARLRIARGLARGLSYLHEKKYVHGNVKPSNVLLSNDLEPMLGDFGIDRLLYGDYANKGGGSARHFGSKRSTVSQSSLPDVSPVAGASPSPTSSSSVLLSQLPYQAPEYLKNLKPSPKWDVYSFGVILLELISGRLFSDAELSEWNAGFIVEERNRVLRMVDSTLRGEVQGKEEAVLSLLKLGFACASASPQRRPSMKDALQILDKIPSYSSSSASSTI</sequence>
<dbReference type="EMBL" id="CM037018">
    <property type="protein sequence ID" value="KAH7674410.1"/>
    <property type="molecule type" value="Genomic_DNA"/>
</dbReference>
<reference evidence="2" key="1">
    <citation type="journal article" date="2022" name="Nat. Commun.">
        <title>Chromosome evolution and the genetic basis of agronomically important traits in greater yam.</title>
        <authorList>
            <person name="Bredeson J.V."/>
            <person name="Lyons J.B."/>
            <person name="Oniyinde I.O."/>
            <person name="Okereke N.R."/>
            <person name="Kolade O."/>
            <person name="Nnabue I."/>
            <person name="Nwadili C.O."/>
            <person name="Hribova E."/>
            <person name="Parker M."/>
            <person name="Nwogha J."/>
            <person name="Shu S."/>
            <person name="Carlson J."/>
            <person name="Kariba R."/>
            <person name="Muthemba S."/>
            <person name="Knop K."/>
            <person name="Barton G.J."/>
            <person name="Sherwood A.V."/>
            <person name="Lopez-Montes A."/>
            <person name="Asiedu R."/>
            <person name="Jamnadass R."/>
            <person name="Muchugi A."/>
            <person name="Goodstein D."/>
            <person name="Egesi C.N."/>
            <person name="Featherston J."/>
            <person name="Asfaw A."/>
            <person name="Simpson G.G."/>
            <person name="Dolezel J."/>
            <person name="Hendre P.S."/>
            <person name="Van Deynze A."/>
            <person name="Kumar P.L."/>
            <person name="Obidiegwu J.E."/>
            <person name="Bhattacharjee R."/>
            <person name="Rokhsar D.S."/>
        </authorList>
    </citation>
    <scope>NUCLEOTIDE SEQUENCE [LARGE SCALE GENOMIC DNA]</scope>
    <source>
        <strain evidence="2">cv. TDa95/00328</strain>
    </source>
</reference>
<keyword evidence="1" id="KW-0808">Transferase</keyword>
<accession>A0ACB7VK92</accession>
<gene>
    <name evidence="1" type="ORF">IHE45_08G071300</name>
</gene>
<evidence type="ECO:0000313" key="2">
    <source>
        <dbReference type="Proteomes" id="UP000827976"/>
    </source>
</evidence>
<proteinExistence type="predicted"/>
<organism evidence="1 2">
    <name type="scientific">Dioscorea alata</name>
    <name type="common">Purple yam</name>
    <dbReference type="NCBI Taxonomy" id="55571"/>
    <lineage>
        <taxon>Eukaryota</taxon>
        <taxon>Viridiplantae</taxon>
        <taxon>Streptophyta</taxon>
        <taxon>Embryophyta</taxon>
        <taxon>Tracheophyta</taxon>
        <taxon>Spermatophyta</taxon>
        <taxon>Magnoliopsida</taxon>
        <taxon>Liliopsida</taxon>
        <taxon>Dioscoreales</taxon>
        <taxon>Dioscoreaceae</taxon>
        <taxon>Dioscorea</taxon>
    </lineage>
</organism>
<dbReference type="EC" id="2.7.11.1" evidence="1"/>